<comment type="caution">
    <text evidence="2">The sequence shown here is derived from an EMBL/GenBank/DDBJ whole genome shotgun (WGS) entry which is preliminary data.</text>
</comment>
<dbReference type="AlphaFoldDB" id="A0A370WWF5"/>
<protein>
    <recommendedName>
        <fullName evidence="4">TolC family protein</fullName>
    </recommendedName>
</protein>
<evidence type="ECO:0000313" key="2">
    <source>
        <dbReference type="EMBL" id="RDS80462.1"/>
    </source>
</evidence>
<evidence type="ECO:0000256" key="1">
    <source>
        <dbReference type="SAM" id="SignalP"/>
    </source>
</evidence>
<keyword evidence="1" id="KW-0732">Signal</keyword>
<feature type="signal peptide" evidence="1">
    <location>
        <begin position="1"/>
        <end position="22"/>
    </location>
</feature>
<feature type="chain" id="PRO_5017026364" description="TolC family protein" evidence="1">
    <location>
        <begin position="23"/>
        <end position="106"/>
    </location>
</feature>
<gene>
    <name evidence="2" type="ORF">DWU98_13665</name>
</gene>
<evidence type="ECO:0000313" key="3">
    <source>
        <dbReference type="Proteomes" id="UP000254258"/>
    </source>
</evidence>
<sequence>MKAPNPIAITAAVLFTSVSLIALSPSTPKAPATEINGMKVINLPAVDVRPSADDQRAAAMLAAASLTIANSPLAAKAESGASLLGAQLAMPYYSFGSTKFAGISKE</sequence>
<accession>A0A370WWF5</accession>
<name>A0A370WWF5_9GAMM</name>
<organism evidence="2 3">
    <name type="scientific">Dyella monticola</name>
    <dbReference type="NCBI Taxonomy" id="1927958"/>
    <lineage>
        <taxon>Bacteria</taxon>
        <taxon>Pseudomonadati</taxon>
        <taxon>Pseudomonadota</taxon>
        <taxon>Gammaproteobacteria</taxon>
        <taxon>Lysobacterales</taxon>
        <taxon>Rhodanobacteraceae</taxon>
        <taxon>Dyella</taxon>
    </lineage>
</organism>
<keyword evidence="3" id="KW-1185">Reference proteome</keyword>
<dbReference type="OrthoDB" id="5957970at2"/>
<dbReference type="EMBL" id="QRBE01000008">
    <property type="protein sequence ID" value="RDS80462.1"/>
    <property type="molecule type" value="Genomic_DNA"/>
</dbReference>
<dbReference type="Proteomes" id="UP000254258">
    <property type="component" value="Unassembled WGS sequence"/>
</dbReference>
<reference evidence="2 3" key="1">
    <citation type="submission" date="2018-07" db="EMBL/GenBank/DDBJ databases">
        <title>Dyella monticola sp. nov. and Dyella psychrodurans sp. nov. isolated from monsoon evergreen broad-leaved forest soil of Dinghu Mountain, China.</title>
        <authorList>
            <person name="Gao Z."/>
            <person name="Qiu L."/>
        </authorList>
    </citation>
    <scope>NUCLEOTIDE SEQUENCE [LARGE SCALE GENOMIC DNA]</scope>
    <source>
        <strain evidence="2 3">4G-K06</strain>
    </source>
</reference>
<dbReference type="RefSeq" id="WP_115496124.1">
    <property type="nucleotide sequence ID" value="NZ_QRBE01000008.1"/>
</dbReference>
<proteinExistence type="predicted"/>
<evidence type="ECO:0008006" key="4">
    <source>
        <dbReference type="Google" id="ProtNLM"/>
    </source>
</evidence>